<dbReference type="KEGG" id="tdu:QJT80_04100"/>
<keyword evidence="1" id="KW-0812">Transmembrane</keyword>
<sequence length="68" mass="7377">MEKNIGRKDKNIRLGAGAALLILSFFMHSWVPAVIGLVLIATALTGSCLLYQVLGIDTIGDKINKHKK</sequence>
<dbReference type="AlphaFoldDB" id="A0AA95HAH0"/>
<keyword evidence="1" id="KW-0472">Membrane</keyword>
<feature type="transmembrane region" description="Helical" evidence="1">
    <location>
        <begin position="37"/>
        <end position="59"/>
    </location>
</feature>
<reference evidence="3" key="2">
    <citation type="submission" date="2023-04" db="EMBL/GenBank/DDBJ databases">
        <authorList>
            <person name="Beletskiy A.V."/>
            <person name="Mardanov A.V."/>
            <person name="Ravin N.V."/>
        </authorList>
    </citation>
    <scope>NUCLEOTIDE SEQUENCE</scope>
    <source>
        <strain evidence="3">GKL-01</strain>
    </source>
</reference>
<feature type="transmembrane region" description="Helical" evidence="1">
    <location>
        <begin position="12"/>
        <end position="31"/>
    </location>
</feature>
<accession>A0AA95HAH0</accession>
<dbReference type="Pfam" id="PF11127">
    <property type="entry name" value="YgaP-like_TM"/>
    <property type="match status" value="1"/>
</dbReference>
<dbReference type="EMBL" id="CP124755">
    <property type="protein sequence ID" value="WGZ91659.1"/>
    <property type="molecule type" value="Genomic_DNA"/>
</dbReference>
<reference evidence="3" key="1">
    <citation type="journal article" date="2023" name="Int. J. Mol. Sci.">
        <title>Metagenomics Revealed a New Genus 'Candidatus Thiocaldithrix dubininis' gen. nov., sp. nov. and a New Species 'Candidatus Thiothrix putei' sp. nov. in the Family Thiotrichaceae, Some Members of Which Have Traits of Both Na+- and H+-Motive Energetics.</title>
        <authorList>
            <person name="Ravin N.V."/>
            <person name="Muntyan M.S."/>
            <person name="Smolyakov D.D."/>
            <person name="Rudenko T.S."/>
            <person name="Beletsky A.V."/>
            <person name="Mardanov A.V."/>
            <person name="Grabovich M.Y."/>
        </authorList>
    </citation>
    <scope>NUCLEOTIDE SEQUENCE</scope>
    <source>
        <strain evidence="3">GKL-01</strain>
    </source>
</reference>
<proteinExistence type="predicted"/>
<organism evidence="3">
    <name type="scientific">Candidatus Thiocaldithrix dubininis</name>
    <dbReference type="NCBI Taxonomy" id="3080823"/>
    <lineage>
        <taxon>Bacteria</taxon>
        <taxon>Pseudomonadati</taxon>
        <taxon>Pseudomonadota</taxon>
        <taxon>Gammaproteobacteria</taxon>
        <taxon>Thiotrichales</taxon>
        <taxon>Thiotrichaceae</taxon>
        <taxon>Candidatus Thiocaldithrix</taxon>
    </lineage>
</organism>
<protein>
    <submittedName>
        <fullName evidence="3">DUF2892 domain-containing protein</fullName>
    </submittedName>
</protein>
<keyword evidence="1" id="KW-1133">Transmembrane helix</keyword>
<evidence type="ECO:0000259" key="2">
    <source>
        <dbReference type="Pfam" id="PF11127"/>
    </source>
</evidence>
<feature type="domain" description="Inner membrane protein YgaP-like transmembrane" evidence="2">
    <location>
        <begin position="1"/>
        <end position="58"/>
    </location>
</feature>
<dbReference type="Proteomes" id="UP001300672">
    <property type="component" value="Chromosome"/>
</dbReference>
<evidence type="ECO:0000313" key="3">
    <source>
        <dbReference type="EMBL" id="WGZ91659.1"/>
    </source>
</evidence>
<gene>
    <name evidence="3" type="ORF">QJT80_04100</name>
</gene>
<dbReference type="InterPro" id="IPR021309">
    <property type="entry name" value="YgaP-like_TM"/>
</dbReference>
<name>A0AA95HAH0_9GAMM</name>
<evidence type="ECO:0000256" key="1">
    <source>
        <dbReference type="SAM" id="Phobius"/>
    </source>
</evidence>